<feature type="compositionally biased region" description="Low complexity" evidence="1">
    <location>
        <begin position="187"/>
        <end position="197"/>
    </location>
</feature>
<evidence type="ECO:0000313" key="2">
    <source>
        <dbReference type="EMBL" id="GLC62910.1"/>
    </source>
</evidence>
<name>A0A9W6FBV7_9CHLO</name>
<keyword evidence="3" id="KW-1185">Reference proteome</keyword>
<proteinExistence type="predicted"/>
<dbReference type="PANTHER" id="PTHR48125:SF10">
    <property type="entry name" value="OS12G0136300 PROTEIN"/>
    <property type="match status" value="1"/>
</dbReference>
<reference evidence="2 3" key="1">
    <citation type="journal article" date="2023" name="Commun. Biol.">
        <title>Reorganization of the ancestral sex-determining regions during the evolution of trioecy in Pleodorina starrii.</title>
        <authorList>
            <person name="Takahashi K."/>
            <person name="Suzuki S."/>
            <person name="Kawai-Toyooka H."/>
            <person name="Yamamoto K."/>
            <person name="Hamaji T."/>
            <person name="Ootsuki R."/>
            <person name="Yamaguchi H."/>
            <person name="Kawachi M."/>
            <person name="Higashiyama T."/>
            <person name="Nozaki H."/>
        </authorList>
    </citation>
    <scope>NUCLEOTIDE SEQUENCE [LARGE SCALE GENOMIC DNA]</scope>
    <source>
        <strain evidence="2 3">NIES-4479</strain>
    </source>
</reference>
<feature type="region of interest" description="Disordered" evidence="1">
    <location>
        <begin position="573"/>
        <end position="682"/>
    </location>
</feature>
<evidence type="ECO:0000313" key="3">
    <source>
        <dbReference type="Proteomes" id="UP001165080"/>
    </source>
</evidence>
<comment type="caution">
    <text evidence="2">The sequence shown here is derived from an EMBL/GenBank/DDBJ whole genome shotgun (WGS) entry which is preliminary data.</text>
</comment>
<feature type="region of interest" description="Disordered" evidence="1">
    <location>
        <begin position="817"/>
        <end position="930"/>
    </location>
</feature>
<gene>
    <name evidence="2" type="primary">PLESTB004065</name>
    <name evidence="2" type="ORF">PLESTB_001958700</name>
</gene>
<protein>
    <submittedName>
        <fullName evidence="2">Uncharacterized protein</fullName>
    </submittedName>
</protein>
<organism evidence="2 3">
    <name type="scientific">Pleodorina starrii</name>
    <dbReference type="NCBI Taxonomy" id="330485"/>
    <lineage>
        <taxon>Eukaryota</taxon>
        <taxon>Viridiplantae</taxon>
        <taxon>Chlorophyta</taxon>
        <taxon>core chlorophytes</taxon>
        <taxon>Chlorophyceae</taxon>
        <taxon>CS clade</taxon>
        <taxon>Chlamydomonadales</taxon>
        <taxon>Volvocaceae</taxon>
        <taxon>Pleodorina</taxon>
    </lineage>
</organism>
<feature type="region of interest" description="Disordered" evidence="1">
    <location>
        <begin position="141"/>
        <end position="197"/>
    </location>
</feature>
<feature type="compositionally biased region" description="Pro residues" evidence="1">
    <location>
        <begin position="580"/>
        <end position="616"/>
    </location>
</feature>
<dbReference type="PANTHER" id="PTHR48125">
    <property type="entry name" value="LP07818P1"/>
    <property type="match status" value="1"/>
</dbReference>
<feature type="region of interest" description="Disordered" evidence="1">
    <location>
        <begin position="490"/>
        <end position="543"/>
    </location>
</feature>
<sequence length="930" mass="99579">MKPLPNSMPFKAQLDSFKVWCQQPFNFGASGSSGVVDSTYRGIENTVSKFIGVAYLIEMIEMPLLSFHLFSNQALVARYLGLMRHRCDTNHMLAEVTRLIKVVKYLQDSASAANSDASQANVRHCDDMIAWLLRIQKQLRRHPTLKAPPPRAAPPPPPDSDDDMAQAAPASPIGTAAPTGPPSRMQPPARAAPDAAAAAAEAAAAGVTAQGRETLEPMVPVDGEEDMPAELPSKSTLLAFSTDLLQRAEERIQRDLSIGDVVGYDTARLAGDALLVAFLSGLYIPPLRLGVIRTLTVPGEPCCLSRQCVRTGCRGNSLRLTSHRQPTPSSAQQAGAVQSITVELFHHKTERYTPTATVFTLPRSLAAATKNYLEHARPVLLNYSTAEEQPPTLFVSPNGFPYDENSITVGNSWTRIQRLYRAPWTPFPARVFRHIHSTSAWGDVVREVAAMQGPLAGDARIMGNSIRTWETHYIRDRETMLGQAAISRLASWRRQQRQQQTDTPPSEPPVTAQNMAARRDQSEQLSEDEAPSQPPAPRVAAARAAAAAAEVGAPASEDVVTEGATAGVAAAEEAAATVAAPPPSSPPPPPPPPANEEHPQPPPPRPPPPPPPPQPPAHNMLAEEAGPSAGSVEQEGGRVFALRPPMQRQGEGNGRARADGRDGWMPPSEVPPARRRGFPASARGMGALETPRVEYGRVAVGRHRDGDTKAGTYAGFPTTFSRADSIAAATPRITTPANVTPANVDAPVRFSNAGGRSTVRTPAATKPWVGSPVFASGSRRYQPAAEAGGQAGMGVDGSGFPWAKRRRLCPFVDDEAEVARGPDWEEDVSESEGGEGDSQFQGGSMEGRQAFDSEDGGSRRFQASGWLTAGPNGRMGGEEESDYSSEGAARHGGVRPAEYRGVSAPHEGPYRGRTSNEAPTVYDEDDMWFD</sequence>
<dbReference type="AlphaFoldDB" id="A0A9W6FBV7"/>
<accession>A0A9W6FBV7</accession>
<evidence type="ECO:0000256" key="1">
    <source>
        <dbReference type="SAM" id="MobiDB-lite"/>
    </source>
</evidence>
<feature type="compositionally biased region" description="Pro residues" evidence="1">
    <location>
        <begin position="146"/>
        <end position="158"/>
    </location>
</feature>
<feature type="compositionally biased region" description="Acidic residues" evidence="1">
    <location>
        <begin position="824"/>
        <end position="835"/>
    </location>
</feature>
<dbReference type="Proteomes" id="UP001165080">
    <property type="component" value="Unassembled WGS sequence"/>
</dbReference>
<dbReference type="EMBL" id="BRXU01000076">
    <property type="protein sequence ID" value="GLC62910.1"/>
    <property type="molecule type" value="Genomic_DNA"/>
</dbReference>